<dbReference type="SUPFAM" id="SSF51735">
    <property type="entry name" value="NAD(P)-binding Rossmann-fold domains"/>
    <property type="match status" value="1"/>
</dbReference>
<dbReference type="Gene3D" id="3.30.360.10">
    <property type="entry name" value="Dihydrodipicolinate Reductase, domain 2"/>
    <property type="match status" value="1"/>
</dbReference>
<protein>
    <submittedName>
        <fullName evidence="3">Uncharacterized protein</fullName>
    </submittedName>
</protein>
<dbReference type="GO" id="GO:0000166">
    <property type="term" value="F:nucleotide binding"/>
    <property type="evidence" value="ECO:0007669"/>
    <property type="project" value="InterPro"/>
</dbReference>
<dbReference type="AlphaFoldDB" id="A0A382CQW4"/>
<organism evidence="3">
    <name type="scientific">marine metagenome</name>
    <dbReference type="NCBI Taxonomy" id="408172"/>
    <lineage>
        <taxon>unclassified sequences</taxon>
        <taxon>metagenomes</taxon>
        <taxon>ecological metagenomes</taxon>
    </lineage>
</organism>
<evidence type="ECO:0000259" key="2">
    <source>
        <dbReference type="Pfam" id="PF22725"/>
    </source>
</evidence>
<evidence type="ECO:0000313" key="3">
    <source>
        <dbReference type="EMBL" id="SVB28485.1"/>
    </source>
</evidence>
<dbReference type="EMBL" id="UINC01035684">
    <property type="protein sequence ID" value="SVB28485.1"/>
    <property type="molecule type" value="Genomic_DNA"/>
</dbReference>
<dbReference type="Gene3D" id="3.40.50.720">
    <property type="entry name" value="NAD(P)-binding Rossmann-like Domain"/>
    <property type="match status" value="1"/>
</dbReference>
<dbReference type="InterPro" id="IPR000683">
    <property type="entry name" value="Gfo/Idh/MocA-like_OxRdtase_N"/>
</dbReference>
<dbReference type="InterPro" id="IPR036291">
    <property type="entry name" value="NAD(P)-bd_dom_sf"/>
</dbReference>
<dbReference type="Pfam" id="PF22725">
    <property type="entry name" value="GFO_IDH_MocA_C3"/>
    <property type="match status" value="1"/>
</dbReference>
<feature type="non-terminal residue" evidence="3">
    <location>
        <position position="279"/>
    </location>
</feature>
<feature type="domain" description="Gfo/Idh/MocA-like oxidoreductase N-terminal" evidence="1">
    <location>
        <begin position="6"/>
        <end position="122"/>
    </location>
</feature>
<reference evidence="3" key="1">
    <citation type="submission" date="2018-05" db="EMBL/GenBank/DDBJ databases">
        <authorList>
            <person name="Lanie J.A."/>
            <person name="Ng W.-L."/>
            <person name="Kazmierczak K.M."/>
            <person name="Andrzejewski T.M."/>
            <person name="Davidsen T.M."/>
            <person name="Wayne K.J."/>
            <person name="Tettelin H."/>
            <person name="Glass J.I."/>
            <person name="Rusch D."/>
            <person name="Podicherti R."/>
            <person name="Tsui H.-C.T."/>
            <person name="Winkler M.E."/>
        </authorList>
    </citation>
    <scope>NUCLEOTIDE SEQUENCE</scope>
</reference>
<dbReference type="InterPro" id="IPR051450">
    <property type="entry name" value="Gfo/Idh/MocA_Oxidoreductases"/>
</dbReference>
<proteinExistence type="predicted"/>
<accession>A0A382CQW4</accession>
<dbReference type="SUPFAM" id="SSF55347">
    <property type="entry name" value="Glyceraldehyde-3-phosphate dehydrogenase-like, C-terminal domain"/>
    <property type="match status" value="1"/>
</dbReference>
<sequence>MNETRHVALLGCGYWGKNLARNLHELGALQLVCDPAESGRIAAAENAPGVATSSEFNDALESDDIKAVAIATPAETHFELVSAALKVGKDVFVEKPLALQASEGEQLKELAQERACILMVGHLLEYHPAVVRLHELIDAGELGNVNYIYSNRLNFGKVRTEENALWSFAPHDVAVILRLFGEMPVEVTCTGGSYLTPGLADVTVSTLLFQSGRRAHIFVSWLNPFKEQKLVVVGEQRMAVFNDVTAEDKLVLYDQRVDFQEAMPVLQDDGQQVIALSSD</sequence>
<dbReference type="Pfam" id="PF01408">
    <property type="entry name" value="GFO_IDH_MocA"/>
    <property type="match status" value="1"/>
</dbReference>
<evidence type="ECO:0000259" key="1">
    <source>
        <dbReference type="Pfam" id="PF01408"/>
    </source>
</evidence>
<dbReference type="PANTHER" id="PTHR43377">
    <property type="entry name" value="BILIVERDIN REDUCTASE A"/>
    <property type="match status" value="1"/>
</dbReference>
<name>A0A382CQW4_9ZZZZ</name>
<dbReference type="PANTHER" id="PTHR43377:SF6">
    <property type="entry name" value="GFO_IDH_MOCA-LIKE OXIDOREDUCTASE N-TERMINAL DOMAIN-CONTAINING PROTEIN"/>
    <property type="match status" value="1"/>
</dbReference>
<feature type="domain" description="GFO/IDH/MocA-like oxidoreductase" evidence="2">
    <location>
        <begin position="131"/>
        <end position="238"/>
    </location>
</feature>
<dbReference type="InterPro" id="IPR055170">
    <property type="entry name" value="GFO_IDH_MocA-like_dom"/>
</dbReference>
<gene>
    <name evidence="3" type="ORF">METZ01_LOCUS181339</name>
</gene>